<dbReference type="SUPFAM" id="SSF56112">
    <property type="entry name" value="Protein kinase-like (PK-like)"/>
    <property type="match status" value="1"/>
</dbReference>
<evidence type="ECO:0000313" key="2">
    <source>
        <dbReference type="Proteomes" id="UP001055200"/>
    </source>
</evidence>
<dbReference type="EMBL" id="CP092365">
    <property type="protein sequence ID" value="ULN52617.1"/>
    <property type="molecule type" value="Genomic_DNA"/>
</dbReference>
<sequence>MSPEIDPDRPNLPVAIHETHSGIVVLIGERAYKAKKPVVTDFLDFSTLERREQVCAREVELNSRLAADTYLGIARFSDPTAATAEPVIVMRRYPDSARLATVVRDTRTDRGAAALRTVAGVLAGFHDGAERGERVESQGRLDAVRGRWRDNITEMATLAVGVLPDDAVATVERLALRYLAGREALFDRRIAERRIVDGHGDLLADDIFCLPDGVQILDCLEFDDALRHVDAIDDAAFLAMDLEFLGRADLAELFVAEYRRASGDSAPASLVDFYIAYRALVRAKTDCVRFAQGHRGSQDSAQAHLRIATDHLRSATVRLAVIGGGPGTGKTTVSHRVAQQVGAEVISTDRVRQELHERDVITGRPGEPDAGLYAPRHVDTVYREVFARARRLLAEGRSVILDGTWREPRRRAEARELAAALHAPLLEIQCRTDVDTAAQRVADRPAGHPSDATAQIAEHLEMDPLGWPEAVPLDTTAPQVDSAESVVRRWRALADSVSG</sequence>
<organism evidence="1 2">
    <name type="scientific">Mycolicibacillus parakoreensis</name>
    <dbReference type="NCBI Taxonomy" id="1069221"/>
    <lineage>
        <taxon>Bacteria</taxon>
        <taxon>Bacillati</taxon>
        <taxon>Actinomycetota</taxon>
        <taxon>Actinomycetes</taxon>
        <taxon>Mycobacteriales</taxon>
        <taxon>Mycobacteriaceae</taxon>
        <taxon>Mycolicibacillus</taxon>
    </lineage>
</organism>
<dbReference type="InterPro" id="IPR052732">
    <property type="entry name" value="Cell-binding_unc_protein"/>
</dbReference>
<dbReference type="PANTHER" id="PTHR43883">
    <property type="entry name" value="SLR0207 PROTEIN"/>
    <property type="match status" value="1"/>
</dbReference>
<dbReference type="PANTHER" id="PTHR43883:SF1">
    <property type="entry name" value="GLUCONOKINASE"/>
    <property type="match status" value="1"/>
</dbReference>
<keyword evidence="2" id="KW-1185">Reference proteome</keyword>
<dbReference type="InterPro" id="IPR027417">
    <property type="entry name" value="P-loop_NTPase"/>
</dbReference>
<dbReference type="Proteomes" id="UP001055200">
    <property type="component" value="Chromosome"/>
</dbReference>
<dbReference type="RefSeq" id="WP_240170889.1">
    <property type="nucleotide sequence ID" value="NZ_CP092365.1"/>
</dbReference>
<reference evidence="1" key="1">
    <citation type="submission" date="2022-08" db="EMBL/GenBank/DDBJ databases">
        <title>Complete genome sequence of 14 non-tuberculosis mycobacteria type-strains.</title>
        <authorList>
            <person name="Igarashi Y."/>
            <person name="Osugi A."/>
            <person name="Mitarai S."/>
        </authorList>
    </citation>
    <scope>NUCLEOTIDE SEQUENCE</scope>
    <source>
        <strain evidence="1">DSM 45575</strain>
    </source>
</reference>
<accession>A0ABY3U522</accession>
<dbReference type="InterPro" id="IPR011009">
    <property type="entry name" value="Kinase-like_dom_sf"/>
</dbReference>
<gene>
    <name evidence="1" type="ORF">MIU77_17585</name>
</gene>
<dbReference type="SUPFAM" id="SSF52540">
    <property type="entry name" value="P-loop containing nucleoside triphosphate hydrolases"/>
    <property type="match status" value="1"/>
</dbReference>
<dbReference type="Pfam" id="PF13671">
    <property type="entry name" value="AAA_33"/>
    <property type="match status" value="1"/>
</dbReference>
<dbReference type="Gene3D" id="3.40.50.300">
    <property type="entry name" value="P-loop containing nucleotide triphosphate hydrolases"/>
    <property type="match status" value="1"/>
</dbReference>
<evidence type="ECO:0000313" key="1">
    <source>
        <dbReference type="EMBL" id="ULN52617.1"/>
    </source>
</evidence>
<proteinExistence type="predicted"/>
<protein>
    <submittedName>
        <fullName evidence="1">AAA family ATPase</fullName>
    </submittedName>
</protein>
<name>A0ABY3U522_9MYCO</name>